<dbReference type="GO" id="GO:0009116">
    <property type="term" value="P:nucleoside metabolic process"/>
    <property type="evidence" value="ECO:0007669"/>
    <property type="project" value="InterPro"/>
</dbReference>
<organism evidence="2 3">
    <name type="scientific">Methylomonas koyamae</name>
    <dbReference type="NCBI Taxonomy" id="702114"/>
    <lineage>
        <taxon>Bacteria</taxon>
        <taxon>Pseudomonadati</taxon>
        <taxon>Pseudomonadota</taxon>
        <taxon>Gammaproteobacteria</taxon>
        <taxon>Methylococcales</taxon>
        <taxon>Methylococcaceae</taxon>
        <taxon>Methylomonas</taxon>
    </lineage>
</organism>
<dbReference type="InterPro" id="IPR035994">
    <property type="entry name" value="Nucleoside_phosphorylase_sf"/>
</dbReference>
<dbReference type="GO" id="GO:0008782">
    <property type="term" value="F:adenosylhomocysteine nucleosidase activity"/>
    <property type="evidence" value="ECO:0007669"/>
    <property type="project" value="TreeGrafter"/>
</dbReference>
<evidence type="ECO:0000313" key="2">
    <source>
        <dbReference type="EMBL" id="OAI22833.1"/>
    </source>
</evidence>
<proteinExistence type="predicted"/>
<reference evidence="3" key="1">
    <citation type="submission" date="2016-03" db="EMBL/GenBank/DDBJ databases">
        <authorList>
            <person name="Heylen K."/>
            <person name="De Vos P."/>
            <person name="Vekeman B."/>
        </authorList>
    </citation>
    <scope>NUCLEOTIDE SEQUENCE [LARGE SCALE GENOMIC DNA]</scope>
    <source>
        <strain evidence="3">R-45383</strain>
    </source>
</reference>
<dbReference type="PANTHER" id="PTHR46832">
    <property type="entry name" value="5'-METHYLTHIOADENOSINE/S-ADENOSYLHOMOCYSTEINE NUCLEOSIDASE"/>
    <property type="match status" value="1"/>
</dbReference>
<dbReference type="Proteomes" id="UP000077628">
    <property type="component" value="Unassembled WGS sequence"/>
</dbReference>
<name>A0A177P020_9GAMM</name>
<dbReference type="GO" id="GO:0008930">
    <property type="term" value="F:methylthioadenosine nucleosidase activity"/>
    <property type="evidence" value="ECO:0007669"/>
    <property type="project" value="TreeGrafter"/>
</dbReference>
<evidence type="ECO:0000313" key="3">
    <source>
        <dbReference type="Proteomes" id="UP000077628"/>
    </source>
</evidence>
<dbReference type="InterPro" id="IPR017831">
    <property type="entry name" value="Hopanoid-assoc_phosphoryl_HpnG"/>
</dbReference>
<dbReference type="GO" id="GO:0005829">
    <property type="term" value="C:cytosol"/>
    <property type="evidence" value="ECO:0007669"/>
    <property type="project" value="TreeGrafter"/>
</dbReference>
<dbReference type="PANTHER" id="PTHR46832:SF1">
    <property type="entry name" value="5'-METHYLTHIOADENOSINE_S-ADENOSYLHOMOCYSTEINE NUCLEOSIDASE"/>
    <property type="match status" value="1"/>
</dbReference>
<dbReference type="GO" id="GO:0019284">
    <property type="term" value="P:L-methionine salvage from S-adenosylmethionine"/>
    <property type="evidence" value="ECO:0007669"/>
    <property type="project" value="TreeGrafter"/>
</dbReference>
<feature type="domain" description="Nucleoside phosphorylase" evidence="1">
    <location>
        <begin position="5"/>
        <end position="197"/>
    </location>
</feature>
<dbReference type="InterPro" id="IPR000845">
    <property type="entry name" value="Nucleoside_phosphorylase_d"/>
</dbReference>
<dbReference type="STRING" id="702114.A1355_22340"/>
<evidence type="ECO:0000259" key="1">
    <source>
        <dbReference type="Pfam" id="PF01048"/>
    </source>
</evidence>
<gene>
    <name evidence="2" type="ORF">A1355_22340</name>
</gene>
<sequence length="233" mass="25101">MSCGIVVALPEELATLTSRKLARGECCRISADILVAYAGAGPNNAASAARLLIAKGADRLISWGCAAALAPQLRPGVLVVADQIFFDRQSYETDKRWSHKMRNRLSERLTVGSGNLSTEARIVALSSDKQLIHRETGAVALDMESGAIAKVASQANLPFLVLRAIADPAAMDLPRAVVGALNDQGRVEMAKLLRHLLNHPWELPGLIKLGRHFGAAQKTLKTIAKHLNEIVIY</sequence>
<keyword evidence="3" id="KW-1185">Reference proteome</keyword>
<dbReference type="NCBIfam" id="TIGR03468">
    <property type="entry name" value="HpnG"/>
    <property type="match status" value="1"/>
</dbReference>
<dbReference type="Pfam" id="PF01048">
    <property type="entry name" value="PNP_UDP_1"/>
    <property type="match status" value="1"/>
</dbReference>
<dbReference type="AlphaFoldDB" id="A0A177P020"/>
<dbReference type="Gene3D" id="3.40.50.1580">
    <property type="entry name" value="Nucleoside phosphorylase domain"/>
    <property type="match status" value="1"/>
</dbReference>
<dbReference type="OrthoDB" id="2374434at2"/>
<dbReference type="SUPFAM" id="SSF53167">
    <property type="entry name" value="Purine and uridine phosphorylases"/>
    <property type="match status" value="1"/>
</dbReference>
<accession>A0A177P020</accession>
<dbReference type="CDD" id="cd17768">
    <property type="entry name" value="adenosylhopane_nucleosidase_HpnG-like"/>
    <property type="match status" value="1"/>
</dbReference>
<protein>
    <submittedName>
        <fullName evidence="2">Phosphorylase</fullName>
    </submittedName>
</protein>
<dbReference type="RefSeq" id="WP_064026246.1">
    <property type="nucleotide sequence ID" value="NZ_LUUK01000073.1"/>
</dbReference>
<dbReference type="EMBL" id="LUUK01000073">
    <property type="protein sequence ID" value="OAI22833.1"/>
    <property type="molecule type" value="Genomic_DNA"/>
</dbReference>
<comment type="caution">
    <text evidence="2">The sequence shown here is derived from an EMBL/GenBank/DDBJ whole genome shotgun (WGS) entry which is preliminary data.</text>
</comment>